<gene>
    <name evidence="1" type="ORF">L2E82_25205</name>
</gene>
<comment type="caution">
    <text evidence="1">The sequence shown here is derived from an EMBL/GenBank/DDBJ whole genome shotgun (WGS) entry which is preliminary data.</text>
</comment>
<dbReference type="Proteomes" id="UP001055811">
    <property type="component" value="Linkage Group LG04"/>
</dbReference>
<keyword evidence="2" id="KW-1185">Reference proteome</keyword>
<name>A0ACB9E2C7_CICIN</name>
<evidence type="ECO:0000313" key="1">
    <source>
        <dbReference type="EMBL" id="KAI3753159.1"/>
    </source>
</evidence>
<accession>A0ACB9E2C7</accession>
<reference evidence="1 2" key="2">
    <citation type="journal article" date="2022" name="Mol. Ecol. Resour.">
        <title>The genomes of chicory, endive, great burdock and yacon provide insights into Asteraceae paleo-polyploidization history and plant inulin production.</title>
        <authorList>
            <person name="Fan W."/>
            <person name="Wang S."/>
            <person name="Wang H."/>
            <person name="Wang A."/>
            <person name="Jiang F."/>
            <person name="Liu H."/>
            <person name="Zhao H."/>
            <person name="Xu D."/>
            <person name="Zhang Y."/>
        </authorList>
    </citation>
    <scope>NUCLEOTIDE SEQUENCE [LARGE SCALE GENOMIC DNA]</scope>
    <source>
        <strain evidence="2">cv. Punajuju</strain>
        <tissue evidence="1">Leaves</tissue>
    </source>
</reference>
<dbReference type="EMBL" id="CM042012">
    <property type="protein sequence ID" value="KAI3753159.1"/>
    <property type="molecule type" value="Genomic_DNA"/>
</dbReference>
<protein>
    <submittedName>
        <fullName evidence="1">Uncharacterized protein</fullName>
    </submittedName>
</protein>
<proteinExistence type="predicted"/>
<sequence>MDHSIAKPIYGNYKQVALEWKSDLRLLTSSRLDVASATFEFFPSPPSYQIYDHHRTRLYAFCDNPTVSDSSGGAPSFSGEKREKRRRGRDRQWGLTTREPFLTVALAAASVSDNGGGFHSGGGWEKETDRR</sequence>
<organism evidence="1 2">
    <name type="scientific">Cichorium intybus</name>
    <name type="common">Chicory</name>
    <dbReference type="NCBI Taxonomy" id="13427"/>
    <lineage>
        <taxon>Eukaryota</taxon>
        <taxon>Viridiplantae</taxon>
        <taxon>Streptophyta</taxon>
        <taxon>Embryophyta</taxon>
        <taxon>Tracheophyta</taxon>
        <taxon>Spermatophyta</taxon>
        <taxon>Magnoliopsida</taxon>
        <taxon>eudicotyledons</taxon>
        <taxon>Gunneridae</taxon>
        <taxon>Pentapetalae</taxon>
        <taxon>asterids</taxon>
        <taxon>campanulids</taxon>
        <taxon>Asterales</taxon>
        <taxon>Asteraceae</taxon>
        <taxon>Cichorioideae</taxon>
        <taxon>Cichorieae</taxon>
        <taxon>Cichoriinae</taxon>
        <taxon>Cichorium</taxon>
    </lineage>
</organism>
<reference evidence="2" key="1">
    <citation type="journal article" date="2022" name="Mol. Ecol. Resour.">
        <title>The genomes of chicory, endive, great burdock and yacon provide insights into Asteraceae palaeo-polyploidization history and plant inulin production.</title>
        <authorList>
            <person name="Fan W."/>
            <person name="Wang S."/>
            <person name="Wang H."/>
            <person name="Wang A."/>
            <person name="Jiang F."/>
            <person name="Liu H."/>
            <person name="Zhao H."/>
            <person name="Xu D."/>
            <person name="Zhang Y."/>
        </authorList>
    </citation>
    <scope>NUCLEOTIDE SEQUENCE [LARGE SCALE GENOMIC DNA]</scope>
    <source>
        <strain evidence="2">cv. Punajuju</strain>
    </source>
</reference>
<evidence type="ECO:0000313" key="2">
    <source>
        <dbReference type="Proteomes" id="UP001055811"/>
    </source>
</evidence>